<keyword evidence="1" id="KW-0472">Membrane</keyword>
<dbReference type="NCBIfam" id="TIGR04533">
    <property type="entry name" value="cyanosortB_assc"/>
    <property type="match status" value="1"/>
</dbReference>
<dbReference type="InterPro" id="IPR030917">
    <property type="entry name" value="Cyanoexo_CrtB_assoc"/>
</dbReference>
<accession>A0A2T1M1R0</accession>
<evidence type="ECO:0000313" key="2">
    <source>
        <dbReference type="EMBL" id="PSF38630.1"/>
    </source>
</evidence>
<keyword evidence="3" id="KW-1185">Reference proteome</keyword>
<evidence type="ECO:0000256" key="1">
    <source>
        <dbReference type="SAM" id="Phobius"/>
    </source>
</evidence>
<protein>
    <submittedName>
        <fullName evidence="2">Cyanoexosortase B system-associated protein</fullName>
    </submittedName>
</protein>
<dbReference type="EMBL" id="PXOH01000003">
    <property type="protein sequence ID" value="PSF38630.1"/>
    <property type="molecule type" value="Genomic_DNA"/>
</dbReference>
<reference evidence="2 3" key="2">
    <citation type="submission" date="2018-03" db="EMBL/GenBank/DDBJ databases">
        <authorList>
            <person name="Keele B.F."/>
        </authorList>
    </citation>
    <scope>NUCLEOTIDE SEQUENCE [LARGE SCALE GENOMIC DNA]</scope>
    <source>
        <strain evidence="2 3">CCALA 016</strain>
    </source>
</reference>
<dbReference type="Proteomes" id="UP000239001">
    <property type="component" value="Unassembled WGS sequence"/>
</dbReference>
<dbReference type="OrthoDB" id="462409at2"/>
<keyword evidence="1" id="KW-1133">Transmembrane helix</keyword>
<organism evidence="2 3">
    <name type="scientific">Aphanothece hegewaldii CCALA 016</name>
    <dbReference type="NCBI Taxonomy" id="2107694"/>
    <lineage>
        <taxon>Bacteria</taxon>
        <taxon>Bacillati</taxon>
        <taxon>Cyanobacteriota</taxon>
        <taxon>Cyanophyceae</taxon>
        <taxon>Oscillatoriophycideae</taxon>
        <taxon>Chroococcales</taxon>
        <taxon>Aphanothecaceae</taxon>
        <taxon>Aphanothece</taxon>
    </lineage>
</organism>
<name>A0A2T1M1R0_9CHRO</name>
<feature type="transmembrane region" description="Helical" evidence="1">
    <location>
        <begin position="20"/>
        <end position="41"/>
    </location>
</feature>
<reference evidence="2 3" key="1">
    <citation type="submission" date="2018-03" db="EMBL/GenBank/DDBJ databases">
        <title>The ancient ancestry and fast evolution of plastids.</title>
        <authorList>
            <person name="Moore K.R."/>
            <person name="Magnabosco C."/>
            <person name="Momper L."/>
            <person name="Gold D.A."/>
            <person name="Bosak T."/>
            <person name="Fournier G.P."/>
        </authorList>
    </citation>
    <scope>NUCLEOTIDE SEQUENCE [LARGE SCALE GENOMIC DNA]</scope>
    <source>
        <strain evidence="2 3">CCALA 016</strain>
    </source>
</reference>
<comment type="caution">
    <text evidence="2">The sequence shown here is derived from an EMBL/GenBank/DDBJ whole genome shotgun (WGS) entry which is preliminary data.</text>
</comment>
<sequence length="242" mass="28414">MNKIKLGWQPSKNQNQTLKYFSFSQWILLGFLLLLIIMGAIPNYLSNKWSWAQPPQIQNIKYIKNLSKTGLTLPSYQEVKQEQFSLGNQEWSAQLLQKQEQSLVLFLMPQDYYTNLPETEWLDLKYLENWKIDSQKNITVPIQEQSSSYSVVARYFKAWAKTTFIIVQWYAWPSGGSYSSHDWFWQDQGAQLKRQRLPWIAVSLKIPVEPNTVPKTKLSEIKAIVNEVQTSLEKQVFNRLQS</sequence>
<keyword evidence="1" id="KW-0812">Transmembrane</keyword>
<dbReference type="AlphaFoldDB" id="A0A2T1M1R0"/>
<proteinExistence type="predicted"/>
<dbReference type="RefSeq" id="WP_106455552.1">
    <property type="nucleotide sequence ID" value="NZ_PXOH01000003.1"/>
</dbReference>
<gene>
    <name evidence="2" type="ORF">C7H19_03745</name>
</gene>
<evidence type="ECO:0000313" key="3">
    <source>
        <dbReference type="Proteomes" id="UP000239001"/>
    </source>
</evidence>